<keyword evidence="3 5" id="KW-0442">Lipid degradation</keyword>
<dbReference type="PANTHER" id="PTHR10728:SF40">
    <property type="entry name" value="PATATIN FAMILY PROTEIN"/>
    <property type="match status" value="1"/>
</dbReference>
<dbReference type="GO" id="GO:0046475">
    <property type="term" value="P:glycerophospholipid catabolic process"/>
    <property type="evidence" value="ECO:0007669"/>
    <property type="project" value="TreeGrafter"/>
</dbReference>
<dbReference type="InterPro" id="IPR002642">
    <property type="entry name" value="LysoPLipase_cat_dom"/>
</dbReference>
<dbReference type="GO" id="GO:0005829">
    <property type="term" value="C:cytosol"/>
    <property type="evidence" value="ECO:0007669"/>
    <property type="project" value="TreeGrafter"/>
</dbReference>
<organism evidence="8 9">
    <name type="scientific">Diversispora eburnea</name>
    <dbReference type="NCBI Taxonomy" id="1213867"/>
    <lineage>
        <taxon>Eukaryota</taxon>
        <taxon>Fungi</taxon>
        <taxon>Fungi incertae sedis</taxon>
        <taxon>Mucoromycota</taxon>
        <taxon>Glomeromycotina</taxon>
        <taxon>Glomeromycetes</taxon>
        <taxon>Diversisporales</taxon>
        <taxon>Diversisporaceae</taxon>
        <taxon>Diversispora</taxon>
    </lineage>
</organism>
<dbReference type="SMART" id="SM00022">
    <property type="entry name" value="PLAc"/>
    <property type="match status" value="1"/>
</dbReference>
<protein>
    <recommendedName>
        <fullName evidence="6">Lysophospholipase</fullName>
        <ecNumber evidence="6">3.1.1.5</ecNumber>
    </recommendedName>
</protein>
<dbReference type="Proteomes" id="UP000789706">
    <property type="component" value="Unassembled WGS sequence"/>
</dbReference>
<keyword evidence="9" id="KW-1185">Reference proteome</keyword>
<accession>A0A9N9GBP7</accession>
<proteinExistence type="inferred from homology"/>
<feature type="domain" description="PLA2c" evidence="7">
    <location>
        <begin position="42"/>
        <end position="583"/>
    </location>
</feature>
<reference evidence="8" key="1">
    <citation type="submission" date="2021-06" db="EMBL/GenBank/DDBJ databases">
        <authorList>
            <person name="Kallberg Y."/>
            <person name="Tangrot J."/>
            <person name="Rosling A."/>
        </authorList>
    </citation>
    <scope>NUCLEOTIDE SEQUENCE</scope>
    <source>
        <strain evidence="8">AZ414A</strain>
    </source>
</reference>
<name>A0A9N9GBP7_9GLOM</name>
<evidence type="ECO:0000256" key="4">
    <source>
        <dbReference type="ARBA" id="ARBA00023098"/>
    </source>
</evidence>
<dbReference type="PANTHER" id="PTHR10728">
    <property type="entry name" value="CYTOSOLIC PHOSPHOLIPASE A2"/>
    <property type="match status" value="1"/>
</dbReference>
<dbReference type="SUPFAM" id="SSF52151">
    <property type="entry name" value="FabD/lysophospholipase-like"/>
    <property type="match status" value="2"/>
</dbReference>
<keyword evidence="2 5" id="KW-0378">Hydrolase</keyword>
<evidence type="ECO:0000313" key="9">
    <source>
        <dbReference type="Proteomes" id="UP000789706"/>
    </source>
</evidence>
<evidence type="ECO:0000259" key="7">
    <source>
        <dbReference type="PROSITE" id="PS51210"/>
    </source>
</evidence>
<comment type="caution">
    <text evidence="8">The sequence shown here is derived from an EMBL/GenBank/DDBJ whole genome shotgun (WGS) entry which is preliminary data.</text>
</comment>
<evidence type="ECO:0000256" key="5">
    <source>
        <dbReference type="PROSITE-ProRule" id="PRU00555"/>
    </source>
</evidence>
<dbReference type="InterPro" id="IPR016035">
    <property type="entry name" value="Acyl_Trfase/lysoPLipase"/>
</dbReference>
<evidence type="ECO:0000256" key="2">
    <source>
        <dbReference type="ARBA" id="ARBA00022801"/>
    </source>
</evidence>
<dbReference type="EMBL" id="CAJVPK010001560">
    <property type="protein sequence ID" value="CAG8591165.1"/>
    <property type="molecule type" value="Genomic_DNA"/>
</dbReference>
<sequence length="911" mass="104588">LENEHAIENEAKSFQAEEHAIKAFDDLDDRIIEKLKDTSLYPELEWDATVRNNNDLSKEEIKFIHDRKLFIREAFAKYMGVDVSEIHVDDIPVIAFIGSGGGYRAMISFTAVQESGLYDCGVYSAVLSGSCWGMGRLYTTVAQSHENPIQASLEFYRTELEHSLINAYGILKGFAETSDPQTAVELTFGSLIRKKATGMKLSILDVFSALLAAKLMIGEDPTKQFGDFKLSEQRKYIDGGKNLMPLYVSIFHIRPWKEDALKSEEAALFPNYEEMFEKHKMKKDYYRWYEFNPYEIGNEENPENLNLEKMLNDFLNKVLACYLALSASLKAIVEEIPKFLPDGKFKDELKDLYDEAMEKIGTQNQQVFEGHHPIPQPNDYNFSYHLHPPPPYKLGPDNNEIFHFGDAGPSNDLPMYPISHPKRKIDVVIGFDCSPSIVDHKIFDEKQDVFCNRRGLNRITRDVTNKYCEVYDFVPTGKTNDEFLPPAQKQFVLCYMQYLQNDKVDPSFVPAKALFTNILNFSYNTDQVDLMIKLAKANWLESEKQFSFLGNIMKAFDDLDDRVIEKLKNTTLYPDLEWDATLFSGLSKNLDFKIVVYILQLLEYESTITQLHENPIQALLEFYGTEFAHSIINARGVLKGFAETSDPQTGFELIQKKASGKIYDGGKNIMPLYFSTFHVRPWKDDALKPEGATLFPNYKEMFEIHKIKNDHYKWYEFNPGNEENFVNWCNGGAAPSVSLIAEINQLQLLLPDGTIRTQNKNLKDFIQLHNQMITIFSCHLHPSPPHKLGPDNNEIVHFGDAGVSNDFPMYPLTHPNRRIDDVIGFDCSTSVVDHKVFDEQQGFSCDRRVHDFISTNDEFLPPTQKQFALCYLRYLQNDPNFEPAKANSTTRFNFDYTISQVDLMVRLAKAN</sequence>
<dbReference type="PROSITE" id="PS51210">
    <property type="entry name" value="PLA2C"/>
    <property type="match status" value="1"/>
</dbReference>
<keyword evidence="4 5" id="KW-0443">Lipid metabolism</keyword>
<dbReference type="GO" id="GO:0004623">
    <property type="term" value="F:phospholipase A2 activity"/>
    <property type="evidence" value="ECO:0007669"/>
    <property type="project" value="TreeGrafter"/>
</dbReference>
<dbReference type="EC" id="3.1.1.5" evidence="6"/>
<dbReference type="OrthoDB" id="6121437at2759"/>
<dbReference type="AlphaFoldDB" id="A0A9N9GBP7"/>
<gene>
    <name evidence="8" type="ORF">DEBURN_LOCUS9063</name>
</gene>
<dbReference type="Pfam" id="PF01735">
    <property type="entry name" value="PLA2_B"/>
    <property type="match status" value="1"/>
</dbReference>
<evidence type="ECO:0000313" key="8">
    <source>
        <dbReference type="EMBL" id="CAG8591165.1"/>
    </source>
</evidence>
<evidence type="ECO:0000256" key="6">
    <source>
        <dbReference type="RuleBase" id="RU362103"/>
    </source>
</evidence>
<comment type="catalytic activity">
    <reaction evidence="6">
        <text>a 1-acyl-sn-glycero-3-phosphocholine + H2O = sn-glycerol 3-phosphocholine + a fatty acid + H(+)</text>
        <dbReference type="Rhea" id="RHEA:15177"/>
        <dbReference type="ChEBI" id="CHEBI:15377"/>
        <dbReference type="ChEBI" id="CHEBI:15378"/>
        <dbReference type="ChEBI" id="CHEBI:16870"/>
        <dbReference type="ChEBI" id="CHEBI:28868"/>
        <dbReference type="ChEBI" id="CHEBI:58168"/>
        <dbReference type="EC" id="3.1.1.5"/>
    </reaction>
</comment>
<evidence type="ECO:0000256" key="1">
    <source>
        <dbReference type="ARBA" id="ARBA00008780"/>
    </source>
</evidence>
<feature type="non-terminal residue" evidence="8">
    <location>
        <position position="911"/>
    </location>
</feature>
<comment type="similarity">
    <text evidence="1 6">Belongs to the lysophospholipase family.</text>
</comment>
<dbReference type="Gene3D" id="3.40.1090.10">
    <property type="entry name" value="Cytosolic phospholipase A2 catalytic domain"/>
    <property type="match status" value="2"/>
</dbReference>
<evidence type="ECO:0000256" key="3">
    <source>
        <dbReference type="ARBA" id="ARBA00022963"/>
    </source>
</evidence>
<dbReference type="GO" id="GO:0004622">
    <property type="term" value="F:phosphatidylcholine lysophospholipase activity"/>
    <property type="evidence" value="ECO:0007669"/>
    <property type="project" value="UniProtKB-EC"/>
</dbReference>